<keyword evidence="4" id="KW-0049">Antioxidant</keyword>
<dbReference type="InterPro" id="IPR000866">
    <property type="entry name" value="AhpC/TSA"/>
</dbReference>
<comment type="catalytic activity">
    <reaction evidence="11">
        <text>a hydroperoxide + [thioredoxin]-dithiol = an alcohol + [thioredoxin]-disulfide + H2O</text>
        <dbReference type="Rhea" id="RHEA:62620"/>
        <dbReference type="Rhea" id="RHEA-COMP:10698"/>
        <dbReference type="Rhea" id="RHEA-COMP:10700"/>
        <dbReference type="ChEBI" id="CHEBI:15377"/>
        <dbReference type="ChEBI" id="CHEBI:29950"/>
        <dbReference type="ChEBI" id="CHEBI:30879"/>
        <dbReference type="ChEBI" id="CHEBI:35924"/>
        <dbReference type="ChEBI" id="CHEBI:50058"/>
        <dbReference type="EC" id="1.11.1.24"/>
    </reaction>
</comment>
<dbReference type="InterPro" id="IPR013766">
    <property type="entry name" value="Thioredoxin_domain"/>
</dbReference>
<organism evidence="14 15">
    <name type="scientific">Caldovatus aquaticus</name>
    <dbReference type="NCBI Taxonomy" id="2865671"/>
    <lineage>
        <taxon>Bacteria</taxon>
        <taxon>Pseudomonadati</taxon>
        <taxon>Pseudomonadota</taxon>
        <taxon>Alphaproteobacteria</taxon>
        <taxon>Acetobacterales</taxon>
        <taxon>Roseomonadaceae</taxon>
        <taxon>Caldovatus</taxon>
    </lineage>
</organism>
<evidence type="ECO:0000256" key="12">
    <source>
        <dbReference type="SAM" id="MobiDB-lite"/>
    </source>
</evidence>
<evidence type="ECO:0000256" key="6">
    <source>
        <dbReference type="ARBA" id="ARBA00023157"/>
    </source>
</evidence>
<keyword evidence="3 14" id="KW-0575">Peroxidase</keyword>
<dbReference type="PANTHER" id="PTHR42801">
    <property type="entry name" value="THIOREDOXIN-DEPENDENT PEROXIDE REDUCTASE"/>
    <property type="match status" value="1"/>
</dbReference>
<evidence type="ECO:0000256" key="10">
    <source>
        <dbReference type="ARBA" id="ARBA00042639"/>
    </source>
</evidence>
<keyword evidence="15" id="KW-1185">Reference proteome</keyword>
<dbReference type="Gene3D" id="3.40.30.10">
    <property type="entry name" value="Glutaredoxin"/>
    <property type="match status" value="1"/>
</dbReference>
<comment type="caution">
    <text evidence="14">The sequence shown here is derived from an EMBL/GenBank/DDBJ whole genome shotgun (WGS) entry which is preliminary data.</text>
</comment>
<dbReference type="RefSeq" id="WP_220116380.1">
    <property type="nucleotide sequence ID" value="NZ_JAHZUY010000007.1"/>
</dbReference>
<evidence type="ECO:0000256" key="5">
    <source>
        <dbReference type="ARBA" id="ARBA00023002"/>
    </source>
</evidence>
<keyword evidence="6" id="KW-1015">Disulfide bond</keyword>
<dbReference type="EMBL" id="JAHZUY010000007">
    <property type="protein sequence ID" value="MBW8268882.1"/>
    <property type="molecule type" value="Genomic_DNA"/>
</dbReference>
<accession>A0ABS7F1N1</accession>
<keyword evidence="7" id="KW-0676">Redox-active center</keyword>
<dbReference type="InterPro" id="IPR036249">
    <property type="entry name" value="Thioredoxin-like_sf"/>
</dbReference>
<name>A0ABS7F1N1_9PROT</name>
<evidence type="ECO:0000259" key="13">
    <source>
        <dbReference type="PROSITE" id="PS51352"/>
    </source>
</evidence>
<feature type="domain" description="Thioredoxin" evidence="13">
    <location>
        <begin position="29"/>
        <end position="182"/>
    </location>
</feature>
<dbReference type="Pfam" id="PF00578">
    <property type="entry name" value="AhpC-TSA"/>
    <property type="match status" value="1"/>
</dbReference>
<evidence type="ECO:0000313" key="14">
    <source>
        <dbReference type="EMBL" id="MBW8268882.1"/>
    </source>
</evidence>
<keyword evidence="5 14" id="KW-0560">Oxidoreductase</keyword>
<evidence type="ECO:0000256" key="2">
    <source>
        <dbReference type="ARBA" id="ARBA00013017"/>
    </source>
</evidence>
<dbReference type="PANTHER" id="PTHR42801:SF4">
    <property type="entry name" value="AHPC_TSA FAMILY PROTEIN"/>
    <property type="match status" value="1"/>
</dbReference>
<feature type="compositionally biased region" description="Basic and acidic residues" evidence="12">
    <location>
        <begin position="1"/>
        <end position="23"/>
    </location>
</feature>
<evidence type="ECO:0000256" key="1">
    <source>
        <dbReference type="ARBA" id="ARBA00003330"/>
    </source>
</evidence>
<evidence type="ECO:0000256" key="3">
    <source>
        <dbReference type="ARBA" id="ARBA00022559"/>
    </source>
</evidence>
<dbReference type="Proteomes" id="UP001519924">
    <property type="component" value="Unassembled WGS sequence"/>
</dbReference>
<evidence type="ECO:0000256" key="8">
    <source>
        <dbReference type="ARBA" id="ARBA00032824"/>
    </source>
</evidence>
<feature type="compositionally biased region" description="Low complexity" evidence="12">
    <location>
        <begin position="24"/>
        <end position="36"/>
    </location>
</feature>
<reference evidence="14 15" key="1">
    <citation type="submission" date="2021-08" db="EMBL/GenBank/DDBJ databases">
        <title>Caldovatus sediminis gen. nov., sp. nov., a moderately thermophilic bacterium isolated from a hot spring.</title>
        <authorList>
            <person name="Hu C.-J."/>
            <person name="Li W.-J."/>
            <person name="Xian W.-D."/>
        </authorList>
    </citation>
    <scope>NUCLEOTIDE SEQUENCE [LARGE SCALE GENOMIC DNA]</scope>
    <source>
        <strain evidence="14 15">SYSU G05006</strain>
    </source>
</reference>
<dbReference type="PROSITE" id="PS51352">
    <property type="entry name" value="THIOREDOXIN_2"/>
    <property type="match status" value="1"/>
</dbReference>
<comment type="similarity">
    <text evidence="9">Belongs to the peroxiredoxin family. BCP/PrxQ subfamily.</text>
</comment>
<protein>
    <recommendedName>
        <fullName evidence="2">thioredoxin-dependent peroxiredoxin</fullName>
        <ecNumber evidence="2">1.11.1.24</ecNumber>
    </recommendedName>
    <alternativeName>
        <fullName evidence="8">Thioredoxin peroxidase</fullName>
    </alternativeName>
    <alternativeName>
        <fullName evidence="10">Thioredoxin-dependent peroxiredoxin Bcp</fullName>
    </alternativeName>
</protein>
<comment type="function">
    <text evidence="1">Thiol-specific peroxidase that catalyzes the reduction of hydrogen peroxide and organic hydroperoxides to water and alcohols, respectively. Plays a role in cell protection against oxidative stress by detoxifying peroxides and as sensor of hydrogen peroxide-mediated signaling events.</text>
</comment>
<dbReference type="EC" id="1.11.1.24" evidence="2"/>
<evidence type="ECO:0000256" key="4">
    <source>
        <dbReference type="ARBA" id="ARBA00022862"/>
    </source>
</evidence>
<sequence>MSRTVEKKSTAAKEKRTAAETKARPAGGPAEGQAAPDFSLPATGGRTVSLAAMRGRPFVLYFYPKADTPGCTKEACGFQEALPEFARLGIEVIGVSPDKLPALERFAEKYGLRFPLASDADHKVAEVYGVWVEKSRYGRTYMGLERATFLIGPDGRIARVWRNVKVPGHVAAVAEAAKALAGG</sequence>
<evidence type="ECO:0000313" key="15">
    <source>
        <dbReference type="Proteomes" id="UP001519924"/>
    </source>
</evidence>
<evidence type="ECO:0000256" key="9">
    <source>
        <dbReference type="ARBA" id="ARBA00038489"/>
    </source>
</evidence>
<dbReference type="CDD" id="cd03017">
    <property type="entry name" value="PRX_BCP"/>
    <property type="match status" value="1"/>
</dbReference>
<proteinExistence type="inferred from homology"/>
<dbReference type="GO" id="GO:0140824">
    <property type="term" value="F:thioredoxin-dependent peroxiredoxin activity"/>
    <property type="evidence" value="ECO:0007669"/>
    <property type="project" value="UniProtKB-EC"/>
</dbReference>
<feature type="region of interest" description="Disordered" evidence="12">
    <location>
        <begin position="1"/>
        <end position="40"/>
    </location>
</feature>
<dbReference type="SUPFAM" id="SSF52833">
    <property type="entry name" value="Thioredoxin-like"/>
    <property type="match status" value="1"/>
</dbReference>
<evidence type="ECO:0000256" key="7">
    <source>
        <dbReference type="ARBA" id="ARBA00023284"/>
    </source>
</evidence>
<evidence type="ECO:0000256" key="11">
    <source>
        <dbReference type="ARBA" id="ARBA00049091"/>
    </source>
</evidence>
<gene>
    <name evidence="14" type="primary">bcp</name>
    <name evidence="14" type="ORF">K1J50_05220</name>
</gene>
<dbReference type="NCBIfam" id="NF006960">
    <property type="entry name" value="PRK09437.1"/>
    <property type="match status" value="1"/>
</dbReference>
<dbReference type="InterPro" id="IPR050924">
    <property type="entry name" value="Peroxiredoxin_BCP/PrxQ"/>
</dbReference>